<gene>
    <name evidence="4" type="ORF">HDID_LOCUS5927</name>
</gene>
<dbReference type="Pfam" id="PF17921">
    <property type="entry name" value="Integrase_H2C2"/>
    <property type="match status" value="1"/>
</dbReference>
<organism evidence="6">
    <name type="scientific">Hymenolepis diminuta</name>
    <name type="common">Rat tapeworm</name>
    <dbReference type="NCBI Taxonomy" id="6216"/>
    <lineage>
        <taxon>Eukaryota</taxon>
        <taxon>Metazoa</taxon>
        <taxon>Spiralia</taxon>
        <taxon>Lophotrochozoa</taxon>
        <taxon>Platyhelminthes</taxon>
        <taxon>Cestoda</taxon>
        <taxon>Eucestoda</taxon>
        <taxon>Cyclophyllidea</taxon>
        <taxon>Hymenolepididae</taxon>
        <taxon>Hymenolepis</taxon>
    </lineage>
</organism>
<feature type="domain" description="Integrase zinc-binding" evidence="3">
    <location>
        <begin position="211"/>
        <end position="266"/>
    </location>
</feature>
<evidence type="ECO:0000313" key="5">
    <source>
        <dbReference type="Proteomes" id="UP000274504"/>
    </source>
</evidence>
<reference evidence="6" key="1">
    <citation type="submission" date="2017-02" db="UniProtKB">
        <authorList>
            <consortium name="WormBaseParasite"/>
        </authorList>
    </citation>
    <scope>IDENTIFICATION</scope>
</reference>
<dbReference type="WBParaSite" id="HDID_0000592901-mRNA-1">
    <property type="protein sequence ID" value="HDID_0000592901-mRNA-1"/>
    <property type="gene ID" value="HDID_0000592901"/>
</dbReference>
<dbReference type="GO" id="GO:0003824">
    <property type="term" value="F:catalytic activity"/>
    <property type="evidence" value="ECO:0007669"/>
    <property type="project" value="UniProtKB-KW"/>
</dbReference>
<evidence type="ECO:0000313" key="6">
    <source>
        <dbReference type="WBParaSite" id="HDID_0000592901-mRNA-1"/>
    </source>
</evidence>
<dbReference type="Pfam" id="PF17919">
    <property type="entry name" value="RT_RNaseH_2"/>
    <property type="match status" value="1"/>
</dbReference>
<dbReference type="Gene3D" id="3.10.20.370">
    <property type="match status" value="1"/>
</dbReference>
<dbReference type="OrthoDB" id="116078at2759"/>
<name>A0A0R3SLW4_HYMDI</name>
<dbReference type="CDD" id="cd09274">
    <property type="entry name" value="RNase_HI_RT_Ty3"/>
    <property type="match status" value="1"/>
</dbReference>
<dbReference type="PANTHER" id="PTHR37984">
    <property type="entry name" value="PROTEIN CBG26694"/>
    <property type="match status" value="1"/>
</dbReference>
<keyword evidence="1" id="KW-0511">Multifunctional enzyme</keyword>
<dbReference type="InterPro" id="IPR050951">
    <property type="entry name" value="Retrovirus_Pol_polyprotein"/>
</dbReference>
<dbReference type="AlphaFoldDB" id="A0A0R3SLW4"/>
<dbReference type="SUPFAM" id="SSF56672">
    <property type="entry name" value="DNA/RNA polymerases"/>
    <property type="match status" value="1"/>
</dbReference>
<evidence type="ECO:0000313" key="4">
    <source>
        <dbReference type="EMBL" id="VDL58245.1"/>
    </source>
</evidence>
<evidence type="ECO:0000259" key="3">
    <source>
        <dbReference type="Pfam" id="PF17921"/>
    </source>
</evidence>
<dbReference type="EMBL" id="UYSG01003760">
    <property type="protein sequence ID" value="VDL58245.1"/>
    <property type="molecule type" value="Genomic_DNA"/>
</dbReference>
<dbReference type="Gene3D" id="3.30.70.270">
    <property type="match status" value="1"/>
</dbReference>
<sequence length="375" mass="42665">MANCSQYRGGSPIFRSNRISWTIRKHSLQNKNSKFLWTEQCTATFEELKRRLTSAPILAFPNLSNNQGTFILDTDASNIVLGAVLSQIQNSVEHSLAYSSKTLSNSEQNYCATKLELLAVKTPLQHFRHYLLGLREFILPTDHEVLTWLHSIKDPEELIAHGQEILAEYHYKLEHRPGSKHGNVNALPRIPQDPPRVATIKLSDDRSLVLPRTLVGQIVEQLRRSLGHLRAPKIEQAARQRYWWSNMRGKLDAICAECQLCERANSPNHQPRGPLQPMHGGFPNEIIGIDQLDVVDFTNGDVFCTRKVKGLTKFRFVIGLRCIRSDDFGLWTNSLLRFVAFVDASEHSKPLTSFSSVFLALLQIQYTPSIPLLRY</sequence>
<feature type="domain" description="Reverse transcriptase/retrotransposon-derived protein RNase H-like" evidence="2">
    <location>
        <begin position="37"/>
        <end position="138"/>
    </location>
</feature>
<proteinExistence type="predicted"/>
<dbReference type="Proteomes" id="UP000274504">
    <property type="component" value="Unassembled WGS sequence"/>
</dbReference>
<dbReference type="InterPro" id="IPR043128">
    <property type="entry name" value="Rev_trsase/Diguanyl_cyclase"/>
</dbReference>
<evidence type="ECO:0000259" key="2">
    <source>
        <dbReference type="Pfam" id="PF17919"/>
    </source>
</evidence>
<reference evidence="4 5" key="2">
    <citation type="submission" date="2018-11" db="EMBL/GenBank/DDBJ databases">
        <authorList>
            <consortium name="Pathogen Informatics"/>
        </authorList>
    </citation>
    <scope>NUCLEOTIDE SEQUENCE [LARGE SCALE GENOMIC DNA]</scope>
</reference>
<dbReference type="InterPro" id="IPR041588">
    <property type="entry name" value="Integrase_H2C2"/>
</dbReference>
<dbReference type="InterPro" id="IPR041577">
    <property type="entry name" value="RT_RNaseH_2"/>
</dbReference>
<dbReference type="Gene3D" id="1.10.340.70">
    <property type="match status" value="1"/>
</dbReference>
<protein>
    <submittedName>
        <fullName evidence="6">Integrase_H2C2 domain-containing protein</fullName>
    </submittedName>
</protein>
<dbReference type="STRING" id="6216.A0A0R3SLW4"/>
<dbReference type="InterPro" id="IPR043502">
    <property type="entry name" value="DNA/RNA_pol_sf"/>
</dbReference>
<accession>A0A0R3SLW4</accession>
<dbReference type="FunFam" id="3.10.20.370:FF:000001">
    <property type="entry name" value="Retrovirus-related Pol polyprotein from transposon 17.6-like protein"/>
    <property type="match status" value="1"/>
</dbReference>
<dbReference type="PANTHER" id="PTHR37984:SF5">
    <property type="entry name" value="PROTEIN NYNRIN-LIKE"/>
    <property type="match status" value="1"/>
</dbReference>
<evidence type="ECO:0000256" key="1">
    <source>
        <dbReference type="ARBA" id="ARBA00023268"/>
    </source>
</evidence>